<evidence type="ECO:0000256" key="10">
    <source>
        <dbReference type="ARBA" id="ARBA00033270"/>
    </source>
</evidence>
<comment type="catalytic activity">
    <reaction evidence="15">
        <text>[GlcNAc-(1-&gt;4)-Mur2Ac(oyl-L-Ala-gamma-D-Glu-L-Lys-D-Ala-D-Ala)](n)-di-trans,octa-cis-undecaprenyl diphosphate + beta-D-GlcNAc-(1-&gt;4)-Mur2Ac(oyl-L-Ala-gamma-D-Glu-L-Lys-D-Ala-D-Ala)-di-trans,octa-cis-undecaprenyl diphosphate = [GlcNAc-(1-&gt;4)-Mur2Ac(oyl-L-Ala-gamma-D-Glu-L-Lys-D-Ala-D-Ala)](n+1)-di-trans,octa-cis-undecaprenyl diphosphate + di-trans,octa-cis-undecaprenyl diphosphate + H(+)</text>
        <dbReference type="Rhea" id="RHEA:23708"/>
        <dbReference type="Rhea" id="RHEA-COMP:9602"/>
        <dbReference type="Rhea" id="RHEA-COMP:9603"/>
        <dbReference type="ChEBI" id="CHEBI:15378"/>
        <dbReference type="ChEBI" id="CHEBI:58405"/>
        <dbReference type="ChEBI" id="CHEBI:60033"/>
        <dbReference type="ChEBI" id="CHEBI:78435"/>
        <dbReference type="EC" id="2.4.99.28"/>
    </reaction>
</comment>
<keyword evidence="18" id="KW-0132">Cell division</keyword>
<evidence type="ECO:0000256" key="17">
    <source>
        <dbReference type="SAM" id="Phobius"/>
    </source>
</evidence>
<feature type="region of interest" description="Disordered" evidence="16">
    <location>
        <begin position="378"/>
        <end position="397"/>
    </location>
</feature>
<evidence type="ECO:0000256" key="2">
    <source>
        <dbReference type="ARBA" id="ARBA00022676"/>
    </source>
</evidence>
<evidence type="ECO:0000256" key="7">
    <source>
        <dbReference type="ARBA" id="ARBA00022989"/>
    </source>
</evidence>
<accession>A0A149QXF2</accession>
<feature type="transmembrane region" description="Helical" evidence="17">
    <location>
        <begin position="57"/>
        <end position="78"/>
    </location>
</feature>
<comment type="similarity">
    <text evidence="11">Belongs to the SEDS family. FtsW subfamily.</text>
</comment>
<reference evidence="18 19" key="1">
    <citation type="submission" date="2015-06" db="EMBL/GenBank/DDBJ databases">
        <title>Improved classification and identification of acetic acid bacteria using matrix-assisted laser desorption/ionization time-of-flight mass spectrometry; Gluconobacter nephelii and Gluconobacter uchimurae are later heterotypic synonyms of Gluconobacter japonicus and Gluconobacter oxydans, respectively.</title>
        <authorList>
            <person name="Li L."/>
            <person name="Cleenwerck I."/>
            <person name="De Vuyst L."/>
            <person name="Vandamme P."/>
        </authorList>
    </citation>
    <scope>NUCLEOTIDE SEQUENCE [LARGE SCALE GENOMIC DNA]</scope>
    <source>
        <strain evidence="18 19">LMG 1764</strain>
    </source>
</reference>
<proteinExistence type="inferred from homology"/>
<name>A0A149QXF2_9PROT</name>
<comment type="subcellular location">
    <subcellularLocation>
        <location evidence="1">Membrane</location>
        <topology evidence="1">Multi-pass membrane protein</topology>
    </subcellularLocation>
</comment>
<evidence type="ECO:0000256" key="15">
    <source>
        <dbReference type="ARBA" id="ARBA00049902"/>
    </source>
</evidence>
<feature type="transmembrane region" description="Helical" evidence="17">
    <location>
        <begin position="310"/>
        <end position="328"/>
    </location>
</feature>
<keyword evidence="5" id="KW-0133">Cell shape</keyword>
<dbReference type="PANTHER" id="PTHR30474">
    <property type="entry name" value="CELL CYCLE PROTEIN"/>
    <property type="match status" value="1"/>
</dbReference>
<evidence type="ECO:0000256" key="9">
    <source>
        <dbReference type="ARBA" id="ARBA00032370"/>
    </source>
</evidence>
<keyword evidence="2" id="KW-0328">Glycosyltransferase</keyword>
<keyword evidence="3" id="KW-0808">Transferase</keyword>
<dbReference type="GO" id="GO:0005886">
    <property type="term" value="C:plasma membrane"/>
    <property type="evidence" value="ECO:0007669"/>
    <property type="project" value="TreeGrafter"/>
</dbReference>
<dbReference type="GO" id="GO:0032153">
    <property type="term" value="C:cell division site"/>
    <property type="evidence" value="ECO:0007669"/>
    <property type="project" value="TreeGrafter"/>
</dbReference>
<evidence type="ECO:0000256" key="14">
    <source>
        <dbReference type="ARBA" id="ARBA00044770"/>
    </source>
</evidence>
<dbReference type="AlphaFoldDB" id="A0A149QXF2"/>
<evidence type="ECO:0000256" key="13">
    <source>
        <dbReference type="ARBA" id="ARBA00041418"/>
    </source>
</evidence>
<dbReference type="EMBL" id="LHZB01000105">
    <property type="protein sequence ID" value="KXV01980.1"/>
    <property type="molecule type" value="Genomic_DNA"/>
</dbReference>
<dbReference type="GO" id="GO:0008360">
    <property type="term" value="P:regulation of cell shape"/>
    <property type="evidence" value="ECO:0007669"/>
    <property type="project" value="UniProtKB-KW"/>
</dbReference>
<organism evidence="18 19">
    <name type="scientific">Gluconobacter potus</name>
    <dbReference type="NCBI Taxonomy" id="2724927"/>
    <lineage>
        <taxon>Bacteria</taxon>
        <taxon>Pseudomonadati</taxon>
        <taxon>Pseudomonadota</taxon>
        <taxon>Alphaproteobacteria</taxon>
        <taxon>Acetobacterales</taxon>
        <taxon>Acetobacteraceae</taxon>
        <taxon>Gluconobacter</taxon>
    </lineage>
</organism>
<comment type="caution">
    <text evidence="18">The sequence shown here is derived from an EMBL/GenBank/DDBJ whole genome shotgun (WGS) entry which is preliminary data.</text>
</comment>
<evidence type="ECO:0000313" key="19">
    <source>
        <dbReference type="Proteomes" id="UP000075573"/>
    </source>
</evidence>
<evidence type="ECO:0000256" key="1">
    <source>
        <dbReference type="ARBA" id="ARBA00004141"/>
    </source>
</evidence>
<protein>
    <recommendedName>
        <fullName evidence="12">Probable peptidoglycan glycosyltransferase FtsW</fullName>
        <ecNumber evidence="14">2.4.99.28</ecNumber>
    </recommendedName>
    <alternativeName>
        <fullName evidence="13">Cell division protein FtsW</fullName>
    </alternativeName>
    <alternativeName>
        <fullName evidence="10">Cell wall polymerase</fullName>
    </alternativeName>
    <alternativeName>
        <fullName evidence="9">Peptidoglycan polymerase</fullName>
    </alternativeName>
</protein>
<dbReference type="GO" id="GO:0015648">
    <property type="term" value="F:lipid-linked peptidoglycan transporter activity"/>
    <property type="evidence" value="ECO:0007669"/>
    <property type="project" value="TreeGrafter"/>
</dbReference>
<dbReference type="PANTHER" id="PTHR30474:SF2">
    <property type="entry name" value="PEPTIDOGLYCAN GLYCOSYLTRANSFERASE FTSW-RELATED"/>
    <property type="match status" value="1"/>
</dbReference>
<keyword evidence="6" id="KW-0573">Peptidoglycan synthesis</keyword>
<dbReference type="Pfam" id="PF01098">
    <property type="entry name" value="FTSW_RODA_SPOVE"/>
    <property type="match status" value="1"/>
</dbReference>
<feature type="transmembrane region" description="Helical" evidence="17">
    <location>
        <begin position="151"/>
        <end position="170"/>
    </location>
</feature>
<evidence type="ECO:0000256" key="16">
    <source>
        <dbReference type="SAM" id="MobiDB-lite"/>
    </source>
</evidence>
<dbReference type="RefSeq" id="WP_062494752.1">
    <property type="nucleotide sequence ID" value="NZ_LHZB01000105.1"/>
</dbReference>
<feature type="transmembrane region" description="Helical" evidence="17">
    <location>
        <begin position="281"/>
        <end position="298"/>
    </location>
</feature>
<dbReference type="GO" id="GO:0008955">
    <property type="term" value="F:peptidoglycan glycosyltransferase activity"/>
    <property type="evidence" value="ECO:0007669"/>
    <property type="project" value="UniProtKB-EC"/>
</dbReference>
<dbReference type="EC" id="2.4.99.28" evidence="14"/>
<keyword evidence="18" id="KW-0131">Cell cycle</keyword>
<evidence type="ECO:0000256" key="8">
    <source>
        <dbReference type="ARBA" id="ARBA00023136"/>
    </source>
</evidence>
<dbReference type="Proteomes" id="UP000075573">
    <property type="component" value="Unassembled WGS sequence"/>
</dbReference>
<evidence type="ECO:0000256" key="12">
    <source>
        <dbReference type="ARBA" id="ARBA00041185"/>
    </source>
</evidence>
<keyword evidence="8 17" id="KW-0472">Membrane</keyword>
<evidence type="ECO:0000313" key="18">
    <source>
        <dbReference type="EMBL" id="KXV01980.1"/>
    </source>
</evidence>
<evidence type="ECO:0000256" key="11">
    <source>
        <dbReference type="ARBA" id="ARBA00038053"/>
    </source>
</evidence>
<evidence type="ECO:0000256" key="6">
    <source>
        <dbReference type="ARBA" id="ARBA00022984"/>
    </source>
</evidence>
<dbReference type="GO" id="GO:0051301">
    <property type="term" value="P:cell division"/>
    <property type="evidence" value="ECO:0007669"/>
    <property type="project" value="UniProtKB-KW"/>
</dbReference>
<keyword evidence="4 17" id="KW-0812">Transmembrane</keyword>
<sequence>MSGLSRVDTSAMARWWRNLDRVTLACVGLLIGLGYVLMLAASPAVASRIGASRNMFILKQVIFLALAGAIVLGTSYLSRQAIKKLAIIGGIIALGATAMTLVHGMEIKGARRWIALPMMSVQPSEFLKPCFAVVTGWLLSARRSVVMWGNIAFPGMLIAFACFGFILVLLKSQPDIGMLSVITMVFMTQLFVDGLKLYWVGLCVAGMAGAFAVAYIVFPHVQSRVQRFLHPDVGDHYQIDTALRAFGNGGLLGRGPGEGRVKDLLPDAHADFVFAVAGEEYGLILCIGIILLFGVIVLRTLLKLMHEDDPFVIVSAAGLVTGFGLQAFVNMGSTLHLIPTKGMTLPFISYGGSSAMSVALTMGMVLALTRHHVGQSRIGQRTSAPYGQGPLFERNAP</sequence>
<keyword evidence="7 17" id="KW-1133">Transmembrane helix</keyword>
<feature type="transmembrane region" description="Helical" evidence="17">
    <location>
        <begin position="348"/>
        <end position="368"/>
    </location>
</feature>
<evidence type="ECO:0000256" key="4">
    <source>
        <dbReference type="ARBA" id="ARBA00022692"/>
    </source>
</evidence>
<evidence type="ECO:0000256" key="5">
    <source>
        <dbReference type="ARBA" id="ARBA00022960"/>
    </source>
</evidence>
<feature type="transmembrane region" description="Helical" evidence="17">
    <location>
        <begin position="197"/>
        <end position="218"/>
    </location>
</feature>
<dbReference type="InterPro" id="IPR001182">
    <property type="entry name" value="FtsW/RodA"/>
</dbReference>
<dbReference type="PATRIC" id="fig|442.7.peg.1674"/>
<feature type="transmembrane region" description="Helical" evidence="17">
    <location>
        <begin position="21"/>
        <end position="45"/>
    </location>
</feature>
<evidence type="ECO:0000256" key="3">
    <source>
        <dbReference type="ARBA" id="ARBA00022679"/>
    </source>
</evidence>
<dbReference type="GO" id="GO:0009252">
    <property type="term" value="P:peptidoglycan biosynthetic process"/>
    <property type="evidence" value="ECO:0007669"/>
    <property type="project" value="UniProtKB-KW"/>
</dbReference>
<gene>
    <name evidence="18" type="ORF">AD929_04620</name>
</gene>
<feature type="transmembrane region" description="Helical" evidence="17">
    <location>
        <begin position="85"/>
        <end position="102"/>
    </location>
</feature>